<dbReference type="AlphaFoldDB" id="A0A371H4R2"/>
<feature type="region of interest" description="Disordered" evidence="1">
    <location>
        <begin position="1"/>
        <end position="43"/>
    </location>
</feature>
<proteinExistence type="predicted"/>
<reference evidence="2" key="1">
    <citation type="submission" date="2018-05" db="EMBL/GenBank/DDBJ databases">
        <title>Draft genome of Mucuna pruriens seed.</title>
        <authorList>
            <person name="Nnadi N.E."/>
            <person name="Vos R."/>
            <person name="Hasami M.H."/>
            <person name="Devisetty U.K."/>
            <person name="Aguiy J.C."/>
        </authorList>
    </citation>
    <scope>NUCLEOTIDE SEQUENCE [LARGE SCALE GENOMIC DNA]</scope>
    <source>
        <strain evidence="2">JCA_2017</strain>
    </source>
</reference>
<gene>
    <name evidence="2" type="ORF">CR513_19422</name>
</gene>
<feature type="compositionally biased region" description="Basic and acidic residues" evidence="1">
    <location>
        <begin position="26"/>
        <end position="43"/>
    </location>
</feature>
<evidence type="ECO:0000313" key="2">
    <source>
        <dbReference type="EMBL" id="RDX97779.1"/>
    </source>
</evidence>
<dbReference type="Proteomes" id="UP000257109">
    <property type="component" value="Unassembled WGS sequence"/>
</dbReference>
<protein>
    <submittedName>
        <fullName evidence="2">Uncharacterized protein</fullName>
    </submittedName>
</protein>
<evidence type="ECO:0000256" key="1">
    <source>
        <dbReference type="SAM" id="MobiDB-lite"/>
    </source>
</evidence>
<keyword evidence="3" id="KW-1185">Reference proteome</keyword>
<sequence>MGLHRQGGANKLDDRESLQDSNAILMREDPGHPNEPIKDDSVEAKALVEVEKCIERERP</sequence>
<dbReference type="EMBL" id="QJKJ01003575">
    <property type="protein sequence ID" value="RDX97779.1"/>
    <property type="molecule type" value="Genomic_DNA"/>
</dbReference>
<name>A0A371H4R2_MUCPR</name>
<accession>A0A371H4R2</accession>
<feature type="non-terminal residue" evidence="2">
    <location>
        <position position="1"/>
    </location>
</feature>
<evidence type="ECO:0000313" key="3">
    <source>
        <dbReference type="Proteomes" id="UP000257109"/>
    </source>
</evidence>
<comment type="caution">
    <text evidence="2">The sequence shown here is derived from an EMBL/GenBank/DDBJ whole genome shotgun (WGS) entry which is preliminary data.</text>
</comment>
<organism evidence="2 3">
    <name type="scientific">Mucuna pruriens</name>
    <name type="common">Velvet bean</name>
    <name type="synonym">Dolichos pruriens</name>
    <dbReference type="NCBI Taxonomy" id="157652"/>
    <lineage>
        <taxon>Eukaryota</taxon>
        <taxon>Viridiplantae</taxon>
        <taxon>Streptophyta</taxon>
        <taxon>Embryophyta</taxon>
        <taxon>Tracheophyta</taxon>
        <taxon>Spermatophyta</taxon>
        <taxon>Magnoliopsida</taxon>
        <taxon>eudicotyledons</taxon>
        <taxon>Gunneridae</taxon>
        <taxon>Pentapetalae</taxon>
        <taxon>rosids</taxon>
        <taxon>fabids</taxon>
        <taxon>Fabales</taxon>
        <taxon>Fabaceae</taxon>
        <taxon>Papilionoideae</taxon>
        <taxon>50 kb inversion clade</taxon>
        <taxon>NPAAA clade</taxon>
        <taxon>indigoferoid/millettioid clade</taxon>
        <taxon>Phaseoleae</taxon>
        <taxon>Mucuna</taxon>
    </lineage>
</organism>